<protein>
    <submittedName>
        <fullName evidence="1">Uncharacterized protein</fullName>
    </submittedName>
</protein>
<reference evidence="1 2" key="1">
    <citation type="submission" date="2017-02" db="EMBL/GenBank/DDBJ databases">
        <authorList>
            <person name="Peterson S.W."/>
        </authorList>
    </citation>
    <scope>NUCLEOTIDE SEQUENCE [LARGE SCALE GENOMIC DNA]</scope>
    <source>
        <strain evidence="2">type strain: NCCB 100098</strain>
    </source>
</reference>
<name>A0A1T5HWS8_9GAMM</name>
<evidence type="ECO:0000313" key="2">
    <source>
        <dbReference type="Proteomes" id="UP000189966"/>
    </source>
</evidence>
<sequence>MYFKVTNLNNTSDIELKFSILNNSNLIGLSASERYNCIRLVLAILDSSIQTITDISFDKVSIFINKDEIIHIITYTQLTNKLCYSSKQYNDNNHPAILNFIE</sequence>
<dbReference type="EMBL" id="FUZI01000001">
    <property type="protein sequence ID" value="SKC31278.1"/>
    <property type="molecule type" value="Genomic_DNA"/>
</dbReference>
<evidence type="ECO:0000313" key="1">
    <source>
        <dbReference type="EMBL" id="SKC31278.1"/>
    </source>
</evidence>
<organism evidence="1 2">
    <name type="scientific">Photobacterium piscicola</name>
    <dbReference type="NCBI Taxonomy" id="1378299"/>
    <lineage>
        <taxon>Bacteria</taxon>
        <taxon>Pseudomonadati</taxon>
        <taxon>Pseudomonadota</taxon>
        <taxon>Gammaproteobacteria</taxon>
        <taxon>Vibrionales</taxon>
        <taxon>Vibrionaceae</taxon>
        <taxon>Photobacterium</taxon>
    </lineage>
</organism>
<gene>
    <name evidence="1" type="ORF">CZ809_00756</name>
</gene>
<dbReference type="Proteomes" id="UP000189966">
    <property type="component" value="Unassembled WGS sequence"/>
</dbReference>
<dbReference type="AlphaFoldDB" id="A0A1T5HWS8"/>
<proteinExistence type="predicted"/>
<accession>A0A1T5HWS8</accession>